<evidence type="ECO:0000256" key="1">
    <source>
        <dbReference type="ARBA" id="ARBA00022553"/>
    </source>
</evidence>
<dbReference type="EMBL" id="AAPE02018157">
    <property type="status" value="NOT_ANNOTATED_CDS"/>
    <property type="molecule type" value="Genomic_DNA"/>
</dbReference>
<dbReference type="InterPro" id="IPR039008">
    <property type="entry name" value="IF_rod_dom"/>
</dbReference>
<evidence type="ECO:0000313" key="6">
    <source>
        <dbReference type="Ensembl" id="ENSMLUP00000016956.1"/>
    </source>
</evidence>
<dbReference type="PRINTS" id="PR01248">
    <property type="entry name" value="TYPE1KERATIN"/>
</dbReference>
<dbReference type="InterPro" id="IPR002957">
    <property type="entry name" value="Keratin_I"/>
</dbReference>
<evidence type="ECO:0000256" key="2">
    <source>
        <dbReference type="ARBA" id="ARBA00022744"/>
    </source>
</evidence>
<dbReference type="Pfam" id="PF00038">
    <property type="entry name" value="Filament"/>
    <property type="match status" value="1"/>
</dbReference>
<keyword evidence="4" id="KW-0175">Coiled coil</keyword>
<dbReference type="STRING" id="59463.ENSMLUP00000016956"/>
<dbReference type="Ensembl" id="ENSMLUT00000030913.1">
    <property type="protein sequence ID" value="ENSMLUP00000016956.1"/>
    <property type="gene ID" value="ENSMLUG00000028420.1"/>
</dbReference>
<dbReference type="eggNOG" id="ENOG502QUS8">
    <property type="taxonomic scope" value="Eukaryota"/>
</dbReference>
<dbReference type="AlphaFoldDB" id="G1PZS4"/>
<protein>
    <recommendedName>
        <fullName evidence="5">IF rod domain-containing protein</fullName>
    </recommendedName>
</protein>
<sequence>LPCDKHCAGTNIGTRLASSMAGIYAGPGRLGSWISVSLSMSMQGSWGSRVAGGQSKKETMQCLNDHLASYLERMRIPEVDNWRLESKIQEHLEKKGPWAMRAQIFATSVDNAHIFLQIDNASLAADDFRVKYETELAIYQSVENDINGLRKVSDNIIITWLQLETRQRSRLSRLFFLKKEHWEEANGL</sequence>
<dbReference type="OMA" id="RTERSWT"/>
<keyword evidence="1" id="KW-0597">Phosphoprotein</keyword>
<proteinExistence type="predicted"/>
<dbReference type="GO" id="GO:0045104">
    <property type="term" value="P:intermediate filament cytoskeleton organization"/>
    <property type="evidence" value="ECO:0007669"/>
    <property type="project" value="TreeGrafter"/>
</dbReference>
<dbReference type="SUPFAM" id="SSF64593">
    <property type="entry name" value="Intermediate filament protein, coiled coil region"/>
    <property type="match status" value="1"/>
</dbReference>
<feature type="domain" description="IF rod" evidence="5">
    <location>
        <begin position="56"/>
        <end position="188"/>
    </location>
</feature>
<keyword evidence="7" id="KW-1185">Reference proteome</keyword>
<keyword evidence="2" id="KW-0416">Keratin</keyword>
<evidence type="ECO:0000256" key="4">
    <source>
        <dbReference type="ARBA" id="ARBA00023054"/>
    </source>
</evidence>
<evidence type="ECO:0000259" key="5">
    <source>
        <dbReference type="PROSITE" id="PS51842"/>
    </source>
</evidence>
<reference evidence="6" key="3">
    <citation type="submission" date="2025-09" db="UniProtKB">
        <authorList>
            <consortium name="Ensembl"/>
        </authorList>
    </citation>
    <scope>IDENTIFICATION</scope>
</reference>
<dbReference type="GeneTree" id="ENSGT00940000153309"/>
<evidence type="ECO:0000313" key="7">
    <source>
        <dbReference type="Proteomes" id="UP000001074"/>
    </source>
</evidence>
<dbReference type="Gene3D" id="1.20.5.1160">
    <property type="entry name" value="Vasodilator-stimulated phosphoprotein"/>
    <property type="match status" value="1"/>
</dbReference>
<evidence type="ECO:0000256" key="3">
    <source>
        <dbReference type="ARBA" id="ARBA00022754"/>
    </source>
</evidence>
<dbReference type="GO" id="GO:0045095">
    <property type="term" value="C:keratin filament"/>
    <property type="evidence" value="ECO:0007669"/>
    <property type="project" value="TreeGrafter"/>
</dbReference>
<dbReference type="HOGENOM" id="CLU_012560_1_1_1"/>
<dbReference type="PROSITE" id="PS51842">
    <property type="entry name" value="IF_ROD_2"/>
    <property type="match status" value="1"/>
</dbReference>
<dbReference type="Proteomes" id="UP000001074">
    <property type="component" value="Unassembled WGS sequence"/>
</dbReference>
<keyword evidence="3" id="KW-0403">Intermediate filament</keyword>
<reference evidence="6 7" key="1">
    <citation type="journal article" date="2011" name="Nature">
        <title>A high-resolution map of human evolutionary constraint using 29 mammals.</title>
        <authorList>
            <person name="Lindblad-Toh K."/>
            <person name="Garber M."/>
            <person name="Zuk O."/>
            <person name="Lin M.F."/>
            <person name="Parker B.J."/>
            <person name="Washietl S."/>
            <person name="Kheradpour P."/>
            <person name="Ernst J."/>
            <person name="Jordan G."/>
            <person name="Mauceli E."/>
            <person name="Ward L.D."/>
            <person name="Lowe C.B."/>
            <person name="Holloway A.K."/>
            <person name="Clamp M."/>
            <person name="Gnerre S."/>
            <person name="Alfoldi J."/>
            <person name="Beal K."/>
            <person name="Chang J."/>
            <person name="Clawson H."/>
            <person name="Cuff J."/>
            <person name="Di Palma F."/>
            <person name="Fitzgerald S."/>
            <person name="Flicek P."/>
            <person name="Guttman M."/>
            <person name="Hubisz M.J."/>
            <person name="Jaffe D.B."/>
            <person name="Jungreis I."/>
            <person name="Kent W.J."/>
            <person name="Kostka D."/>
            <person name="Lara M."/>
            <person name="Martins A.L."/>
            <person name="Massingham T."/>
            <person name="Moltke I."/>
            <person name="Raney B.J."/>
            <person name="Rasmussen M.D."/>
            <person name="Robinson J."/>
            <person name="Stark A."/>
            <person name="Vilella A.J."/>
            <person name="Wen J."/>
            <person name="Xie X."/>
            <person name="Zody M.C."/>
            <person name="Baldwin J."/>
            <person name="Bloom T."/>
            <person name="Chin C.W."/>
            <person name="Heiman D."/>
            <person name="Nicol R."/>
            <person name="Nusbaum C."/>
            <person name="Young S."/>
            <person name="Wilkinson J."/>
            <person name="Worley K.C."/>
            <person name="Kovar C.L."/>
            <person name="Muzny D.M."/>
            <person name="Gibbs R.A."/>
            <person name="Cree A."/>
            <person name="Dihn H.H."/>
            <person name="Fowler G."/>
            <person name="Jhangiani S."/>
            <person name="Joshi V."/>
            <person name="Lee S."/>
            <person name="Lewis L.R."/>
            <person name="Nazareth L.V."/>
            <person name="Okwuonu G."/>
            <person name="Santibanez J."/>
            <person name="Warren W.C."/>
            <person name="Mardis E.R."/>
            <person name="Weinstock G.M."/>
            <person name="Wilson R.K."/>
            <person name="Delehaunty K."/>
            <person name="Dooling D."/>
            <person name="Fronik C."/>
            <person name="Fulton L."/>
            <person name="Fulton B."/>
            <person name="Graves T."/>
            <person name="Minx P."/>
            <person name="Sodergren E."/>
            <person name="Birney E."/>
            <person name="Margulies E.H."/>
            <person name="Herrero J."/>
            <person name="Green E.D."/>
            <person name="Haussler D."/>
            <person name="Siepel A."/>
            <person name="Goldman N."/>
            <person name="Pollard K.S."/>
            <person name="Pedersen J.S."/>
            <person name="Lander E.S."/>
            <person name="Kellis M."/>
        </authorList>
    </citation>
    <scope>NUCLEOTIDE SEQUENCE [LARGE SCALE GENOMIC DNA]</scope>
</reference>
<dbReference type="GO" id="GO:0005198">
    <property type="term" value="F:structural molecule activity"/>
    <property type="evidence" value="ECO:0007669"/>
    <property type="project" value="InterPro"/>
</dbReference>
<organism evidence="6 7">
    <name type="scientific">Myotis lucifugus</name>
    <name type="common">Little brown bat</name>
    <dbReference type="NCBI Taxonomy" id="59463"/>
    <lineage>
        <taxon>Eukaryota</taxon>
        <taxon>Metazoa</taxon>
        <taxon>Chordata</taxon>
        <taxon>Craniata</taxon>
        <taxon>Vertebrata</taxon>
        <taxon>Euteleostomi</taxon>
        <taxon>Mammalia</taxon>
        <taxon>Eutheria</taxon>
        <taxon>Laurasiatheria</taxon>
        <taxon>Chiroptera</taxon>
        <taxon>Yangochiroptera</taxon>
        <taxon>Vespertilionidae</taxon>
        <taxon>Myotis</taxon>
    </lineage>
</organism>
<reference evidence="6" key="2">
    <citation type="submission" date="2025-08" db="UniProtKB">
        <authorList>
            <consortium name="Ensembl"/>
        </authorList>
    </citation>
    <scope>IDENTIFICATION</scope>
</reference>
<dbReference type="InParanoid" id="G1PZS4"/>
<dbReference type="PANTHER" id="PTHR23239:SF349">
    <property type="entry name" value="KERATIN, TYPE I CYTOSKELETAL 18"/>
    <property type="match status" value="1"/>
</dbReference>
<accession>G1PZS4</accession>
<name>G1PZS4_MYOLU</name>
<dbReference type="PANTHER" id="PTHR23239">
    <property type="entry name" value="INTERMEDIATE FILAMENT"/>
    <property type="match status" value="1"/>
</dbReference>